<dbReference type="Pfam" id="PF02494">
    <property type="entry name" value="HYR"/>
    <property type="match status" value="6"/>
</dbReference>
<dbReference type="Gene3D" id="2.60.40.10">
    <property type="entry name" value="Immunoglobulins"/>
    <property type="match status" value="1"/>
</dbReference>
<comment type="caution">
    <text evidence="3">The sequence shown here is derived from an EMBL/GenBank/DDBJ whole genome shotgun (WGS) entry which is preliminary data.</text>
</comment>
<feature type="domain" description="HYR" evidence="2">
    <location>
        <begin position="333"/>
        <end position="414"/>
    </location>
</feature>
<keyword evidence="1" id="KW-0677">Repeat</keyword>
<dbReference type="EMBL" id="JAHESD010000002">
    <property type="protein sequence ID" value="MBT1701936.1"/>
    <property type="molecule type" value="Genomic_DNA"/>
</dbReference>
<feature type="domain" description="HYR" evidence="2">
    <location>
        <begin position="255"/>
        <end position="332"/>
    </location>
</feature>
<dbReference type="InterPro" id="IPR026341">
    <property type="entry name" value="T9SS_type_B"/>
</dbReference>
<dbReference type="RefSeq" id="WP_254151632.1">
    <property type="nucleotide sequence ID" value="NZ_JAHESD010000002.1"/>
</dbReference>
<dbReference type="InterPro" id="IPR003410">
    <property type="entry name" value="HYR_dom"/>
</dbReference>
<evidence type="ECO:0000259" key="2">
    <source>
        <dbReference type="PROSITE" id="PS50825"/>
    </source>
</evidence>
<gene>
    <name evidence="3" type="ORF">KK060_01515</name>
</gene>
<feature type="domain" description="HYR" evidence="2">
    <location>
        <begin position="415"/>
        <end position="492"/>
    </location>
</feature>
<dbReference type="Proteomes" id="UP000772618">
    <property type="component" value="Unassembled WGS sequence"/>
</dbReference>
<feature type="domain" description="HYR" evidence="2">
    <location>
        <begin position="575"/>
        <end position="654"/>
    </location>
</feature>
<accession>A0ABS5VLE9</accession>
<protein>
    <submittedName>
        <fullName evidence="3">HYR domain-containing protein</fullName>
    </submittedName>
</protein>
<dbReference type="PANTHER" id="PTHR24273">
    <property type="entry name" value="FI04643P-RELATED"/>
    <property type="match status" value="1"/>
</dbReference>
<proteinExistence type="predicted"/>
<evidence type="ECO:0000313" key="3">
    <source>
        <dbReference type="EMBL" id="MBT1701936.1"/>
    </source>
</evidence>
<organism evidence="3 4">
    <name type="scientific">Chryseosolibacter indicus</name>
    <dbReference type="NCBI Taxonomy" id="2782351"/>
    <lineage>
        <taxon>Bacteria</taxon>
        <taxon>Pseudomonadati</taxon>
        <taxon>Bacteroidota</taxon>
        <taxon>Cytophagia</taxon>
        <taxon>Cytophagales</taxon>
        <taxon>Chryseotaleaceae</taxon>
        <taxon>Chryseosolibacter</taxon>
    </lineage>
</organism>
<dbReference type="PROSITE" id="PS50825">
    <property type="entry name" value="HYR"/>
    <property type="match status" value="6"/>
</dbReference>
<name>A0ABS5VLE9_9BACT</name>
<dbReference type="InterPro" id="IPR013783">
    <property type="entry name" value="Ig-like_fold"/>
</dbReference>
<reference evidence="3 4" key="1">
    <citation type="submission" date="2021-05" db="EMBL/GenBank/DDBJ databases">
        <title>A Polyphasic approach of four new species of the genus Ohtaekwangia: Ohtaekwangia histidinii sp. nov., Ohtaekwangia cretensis sp. nov., Ohtaekwangia indiensis sp. nov., Ohtaekwangia reichenbachii sp. nov. from diverse environment.</title>
        <authorList>
            <person name="Octaviana S."/>
        </authorList>
    </citation>
    <scope>NUCLEOTIDE SEQUENCE [LARGE SCALE GENOMIC DNA]</scope>
    <source>
        <strain evidence="3 4">PWU20</strain>
    </source>
</reference>
<feature type="domain" description="HYR" evidence="2">
    <location>
        <begin position="172"/>
        <end position="254"/>
    </location>
</feature>
<evidence type="ECO:0000313" key="4">
    <source>
        <dbReference type="Proteomes" id="UP000772618"/>
    </source>
</evidence>
<keyword evidence="4" id="KW-1185">Reference proteome</keyword>
<evidence type="ECO:0000256" key="1">
    <source>
        <dbReference type="ARBA" id="ARBA00022737"/>
    </source>
</evidence>
<dbReference type="PANTHER" id="PTHR24273:SF32">
    <property type="entry name" value="HYALIN"/>
    <property type="match status" value="1"/>
</dbReference>
<sequence length="750" mass="80592">MLSERNRIIRHQLLKAINKVFKLPCLWFLSVVELRTYVATALLVTIISSYTYGQTCNDCPASSQCRPCQGNFISITLRYNGIIPAWIAASDGEEGIFWDFVRPGETFTVKGSAPGNRFERNRLTITVAGILETSILTSCEGNLFIGLLLNRFTVVAAESALGGKLCCRAGDVDTTNPQITNCPPTVEVDINPGECTKAVTWNVPTATDNCSVASFVSNYQPGFKFGIGTTKVTYTAKDLSGNTTTCSFDVRVRDKTSPVFSFCPGNITLRANEKGEAVATWSLPTATDNCSAVTLSSIHKPGDVFKIGKTEVVYTAKDNSGNASTCKFNVVVEDQSPPVITKCPSNITLVANTSCNAIATWLAPTANDNSGSVTLTSSHKSGNSFPIGRTEVTYTATDLSGNSSTCSFFIDVSNGNKPVITGCPGTITIASGESGKAVVQWIEPVATLRCGIPSVVSTHKPRDVFEIGSTEVTYTAKDDKGNSAVCKFIVKVEDKTGPAFTNCPGALVARADDGCNVRVFWDPLVATDHSGLINITSTHKPGDVFPIGKTEVTYKAIDRFGNASLCKFEVTVMDENLPEITGCPSDISAKADYTGKVDVEWTEPTATTPCGNVNLIASHLPGSSFSIGTTRVEYLATTANGAVASCRFNVVVSYDDIDFDIGKVITPDGDGINDTWFLKNIEKYKENKVIIVDRWGSEIFNASGYNNENIVWNGENKAGVGVPTGTYFYTISVKLGPNMIDKRGFIELIR</sequence>
<feature type="domain" description="HYR" evidence="2">
    <location>
        <begin position="493"/>
        <end position="574"/>
    </location>
</feature>
<dbReference type="NCBIfam" id="TIGR04131">
    <property type="entry name" value="Bac_Flav_CTERM"/>
    <property type="match status" value="1"/>
</dbReference>
<dbReference type="Pfam" id="PF13585">
    <property type="entry name" value="CHU_C"/>
    <property type="match status" value="1"/>
</dbReference>